<accession>A0A0A6UUB5</accession>
<evidence type="ECO:0000313" key="3">
    <source>
        <dbReference type="Proteomes" id="UP000054537"/>
    </source>
</evidence>
<evidence type="ECO:0000256" key="1">
    <source>
        <dbReference type="SAM" id="MobiDB-lite"/>
    </source>
</evidence>
<protein>
    <submittedName>
        <fullName evidence="2">Uncharacterized protein</fullName>
    </submittedName>
</protein>
<reference evidence="2 3" key="1">
    <citation type="submission" date="2014-10" db="EMBL/GenBank/DDBJ databases">
        <title>Draft genome sequence of Actinoplanes utahensis NRRL 12052.</title>
        <authorList>
            <person name="Velasco-Bucheli B."/>
            <person name="del Cerro C."/>
            <person name="Hormigo D."/>
            <person name="Garcia J.L."/>
            <person name="Acebal C."/>
            <person name="Arroyo M."/>
            <person name="de la Mata I."/>
        </authorList>
    </citation>
    <scope>NUCLEOTIDE SEQUENCE [LARGE SCALE GENOMIC DNA]</scope>
    <source>
        <strain evidence="2 3">NRRL 12052</strain>
    </source>
</reference>
<feature type="compositionally biased region" description="Low complexity" evidence="1">
    <location>
        <begin position="42"/>
        <end position="51"/>
    </location>
</feature>
<evidence type="ECO:0000313" key="2">
    <source>
        <dbReference type="EMBL" id="KHD78996.1"/>
    </source>
</evidence>
<name>A0A0A6UUB5_ACTUT</name>
<feature type="compositionally biased region" description="Basic and acidic residues" evidence="1">
    <location>
        <begin position="52"/>
        <end position="69"/>
    </location>
</feature>
<proteinExistence type="predicted"/>
<sequence>MGGLSACRSEPTVAAYLGDSETVSEREVQEIWDDAHDILTTQARDQAAAAEKAQRAEEEKRTGSGEKVRPAPTITAKPVQMPFSRADIVHALVARDLYDRVAAERQVRLPDTVPYDAVAADRKLPAGTDYVRVLTEGLLLRELLVESYMTSATTPEEGDMREVFDAFVSVGGVQPGQDFSAWKAEQSEQNLKVVAAVGQVRDRIQAAATDLGVKVNPRYHPFEVSVLWLQDETTKLDLIKTSLGDDQSVPVADVS</sequence>
<organism evidence="2 3">
    <name type="scientific">Actinoplanes utahensis</name>
    <dbReference type="NCBI Taxonomy" id="1869"/>
    <lineage>
        <taxon>Bacteria</taxon>
        <taxon>Bacillati</taxon>
        <taxon>Actinomycetota</taxon>
        <taxon>Actinomycetes</taxon>
        <taxon>Micromonosporales</taxon>
        <taxon>Micromonosporaceae</taxon>
        <taxon>Actinoplanes</taxon>
    </lineage>
</organism>
<keyword evidence="3" id="KW-1185">Reference proteome</keyword>
<dbReference type="EMBL" id="JRTT01000002">
    <property type="protein sequence ID" value="KHD78996.1"/>
    <property type="molecule type" value="Genomic_DNA"/>
</dbReference>
<gene>
    <name evidence="2" type="ORF">MB27_02700</name>
</gene>
<feature type="region of interest" description="Disordered" evidence="1">
    <location>
        <begin position="40"/>
        <end position="73"/>
    </location>
</feature>
<dbReference type="Proteomes" id="UP000054537">
    <property type="component" value="Unassembled WGS sequence"/>
</dbReference>
<comment type="caution">
    <text evidence="2">The sequence shown here is derived from an EMBL/GenBank/DDBJ whole genome shotgun (WGS) entry which is preliminary data.</text>
</comment>
<dbReference type="AlphaFoldDB" id="A0A0A6UUB5"/>
<dbReference type="STRING" id="1869.MB27_02700"/>